<evidence type="ECO:0000313" key="3">
    <source>
        <dbReference type="Proteomes" id="UP000183656"/>
    </source>
</evidence>
<dbReference type="OrthoDB" id="826511at2"/>
<keyword evidence="1" id="KW-0812">Transmembrane</keyword>
<dbReference type="AlphaFoldDB" id="A0A1I7IPX4"/>
<sequence>MTTEALLAYAHILAILMTATFLASEAALCRREWMNAAVVERLVRLDLLYGISALALLATGLARTWWGMKGAGWYWSQPLLHAKVTLFVVIGLMSLGPTMRFLRWRRQLRATGALPAEAEVRGVRRLVMIEAHLMVLIPLLGVFLARGVGTK</sequence>
<dbReference type="EMBL" id="FPBX01000018">
    <property type="protein sequence ID" value="SFU74989.1"/>
    <property type="molecule type" value="Genomic_DNA"/>
</dbReference>
<dbReference type="Pfam" id="PF09980">
    <property type="entry name" value="DUF2214"/>
    <property type="match status" value="1"/>
</dbReference>
<feature type="transmembrane region" description="Helical" evidence="1">
    <location>
        <begin position="47"/>
        <end position="68"/>
    </location>
</feature>
<keyword evidence="3" id="KW-1185">Reference proteome</keyword>
<feature type="transmembrane region" description="Helical" evidence="1">
    <location>
        <begin position="80"/>
        <end position="102"/>
    </location>
</feature>
<evidence type="ECO:0000313" key="2">
    <source>
        <dbReference type="EMBL" id="SFU74989.1"/>
    </source>
</evidence>
<evidence type="ECO:0000256" key="1">
    <source>
        <dbReference type="SAM" id="Phobius"/>
    </source>
</evidence>
<dbReference type="Proteomes" id="UP000183656">
    <property type="component" value="Unassembled WGS sequence"/>
</dbReference>
<dbReference type="RefSeq" id="WP_054256146.1">
    <property type="nucleotide sequence ID" value="NZ_CYIG01000014.1"/>
</dbReference>
<dbReference type="STRING" id="343013.SAMN04489707_101811"/>
<reference evidence="2 3" key="1">
    <citation type="submission" date="2016-10" db="EMBL/GenBank/DDBJ databases">
        <authorList>
            <person name="de Groot N.N."/>
        </authorList>
    </citation>
    <scope>NUCLEOTIDE SEQUENCE [LARGE SCALE GENOMIC DNA]</scope>
    <source>
        <strain evidence="2 3">R-24608</strain>
    </source>
</reference>
<protein>
    <submittedName>
        <fullName evidence="2">Putative membrane protein</fullName>
    </submittedName>
</protein>
<keyword evidence="1" id="KW-0472">Membrane</keyword>
<feature type="transmembrane region" description="Helical" evidence="1">
    <location>
        <begin position="123"/>
        <end position="145"/>
    </location>
</feature>
<organism evidence="2 3">
    <name type="scientific">Paenacidovorax caeni</name>
    <dbReference type="NCBI Taxonomy" id="343013"/>
    <lineage>
        <taxon>Bacteria</taxon>
        <taxon>Pseudomonadati</taxon>
        <taxon>Pseudomonadota</taxon>
        <taxon>Betaproteobacteria</taxon>
        <taxon>Burkholderiales</taxon>
        <taxon>Comamonadaceae</taxon>
        <taxon>Paenacidovorax</taxon>
    </lineage>
</organism>
<keyword evidence="1" id="KW-1133">Transmembrane helix</keyword>
<name>A0A1I7IPX4_9BURK</name>
<dbReference type="InterPro" id="IPR018706">
    <property type="entry name" value="DUF2214_membrane"/>
</dbReference>
<proteinExistence type="predicted"/>
<feature type="transmembrane region" description="Helical" evidence="1">
    <location>
        <begin position="6"/>
        <end position="27"/>
    </location>
</feature>
<gene>
    <name evidence="2" type="ORF">SAMN04489707_101811</name>
</gene>
<accession>A0A1I7IPX4</accession>